<dbReference type="InterPro" id="IPR011701">
    <property type="entry name" value="MFS"/>
</dbReference>
<feature type="compositionally biased region" description="Basic and acidic residues" evidence="1">
    <location>
        <begin position="233"/>
        <end position="242"/>
    </location>
</feature>
<gene>
    <name evidence="3" type="ORF">BSL78_21917</name>
</gene>
<feature type="transmembrane region" description="Helical" evidence="2">
    <location>
        <begin position="430"/>
        <end position="461"/>
    </location>
</feature>
<dbReference type="Gene3D" id="1.20.1250.20">
    <property type="entry name" value="MFS general substrate transporter like domains"/>
    <property type="match status" value="2"/>
</dbReference>
<accession>A0A2G8JZP5</accession>
<feature type="compositionally biased region" description="Basic and acidic residues" evidence="1">
    <location>
        <begin position="273"/>
        <end position="283"/>
    </location>
</feature>
<sequence length="575" mass="63915">MENFAYHNWITLIASFVVCMVCFTPSVWFAFLFVELQKDLNATAVQTGWLGSLMLSSSLALSPFSAVLGVHLGVKGVAVLGSFLCSVSFYASSYAPNMEVLLLTFGVAYGLASCILLHCSIRMFYNLFGEKNGLRALSLISLGPYVGAVAGNGTIQKLFAVCGWRLTLRFMAAAMAGVAPLAFCFYRGSSSAKNNSVSIFQETEDSKDAEQTQTGNISVIRFHSNQSFEPDEEQKVSDEPDCKVTTVNENDQTEESVIRFHRNQSFEPDGPDEEQKVSDEPDCKVTTGNENNQTEERVIRFHRNQSFEPDEEQKVSDEPECKVTTVNENNQTEGRTPRMSEDIKRFLNRLIRGFWRWATSSFSQLFPFTKLTSRNNFFDLQVSFLQDIEGMSDNQLWLVLTVLNVADILARSSFVIFGGTFCGQTPYVTIFTVLLMVALSSLFVFVTSLGPLLVMAFAVGWCRSNIVVLSFSMSVDLLGSEYADLIVTLVMYCQGVGYLLGSPTIGFIYDATGSYDMAFVLVSIYYLLAAGILISLAIRSSRRVKTRRLKARFILAEKQPRVSLISFNLNNATNA</sequence>
<feature type="transmembrane region" description="Helical" evidence="2">
    <location>
        <begin position="167"/>
        <end position="186"/>
    </location>
</feature>
<dbReference type="Pfam" id="PF07690">
    <property type="entry name" value="MFS_1"/>
    <property type="match status" value="2"/>
</dbReference>
<keyword evidence="2" id="KW-0472">Membrane</keyword>
<feature type="transmembrane region" description="Helical" evidence="2">
    <location>
        <begin position="482"/>
        <end position="505"/>
    </location>
</feature>
<dbReference type="PANTHER" id="PTHR11360">
    <property type="entry name" value="MONOCARBOXYLATE TRANSPORTER"/>
    <property type="match status" value="1"/>
</dbReference>
<dbReference type="OrthoDB" id="6499973at2759"/>
<dbReference type="EMBL" id="MRZV01001039">
    <property type="protein sequence ID" value="PIK41210.1"/>
    <property type="molecule type" value="Genomic_DNA"/>
</dbReference>
<dbReference type="InterPro" id="IPR036259">
    <property type="entry name" value="MFS_trans_sf"/>
</dbReference>
<dbReference type="SUPFAM" id="SSF103473">
    <property type="entry name" value="MFS general substrate transporter"/>
    <property type="match status" value="1"/>
</dbReference>
<keyword evidence="4" id="KW-1185">Reference proteome</keyword>
<keyword evidence="2" id="KW-1133">Transmembrane helix</keyword>
<feature type="transmembrane region" description="Helical" evidence="2">
    <location>
        <begin position="136"/>
        <end position="155"/>
    </location>
</feature>
<feature type="region of interest" description="Disordered" evidence="1">
    <location>
        <begin position="228"/>
        <end position="291"/>
    </location>
</feature>
<name>A0A2G8JZP5_STIJA</name>
<reference evidence="3 4" key="1">
    <citation type="journal article" date="2017" name="PLoS Biol.">
        <title>The sea cucumber genome provides insights into morphological evolution and visceral regeneration.</title>
        <authorList>
            <person name="Zhang X."/>
            <person name="Sun L."/>
            <person name="Yuan J."/>
            <person name="Sun Y."/>
            <person name="Gao Y."/>
            <person name="Zhang L."/>
            <person name="Li S."/>
            <person name="Dai H."/>
            <person name="Hamel J.F."/>
            <person name="Liu C."/>
            <person name="Yu Y."/>
            <person name="Liu S."/>
            <person name="Lin W."/>
            <person name="Guo K."/>
            <person name="Jin S."/>
            <person name="Xu P."/>
            <person name="Storey K.B."/>
            <person name="Huan P."/>
            <person name="Zhang T."/>
            <person name="Zhou Y."/>
            <person name="Zhang J."/>
            <person name="Lin C."/>
            <person name="Li X."/>
            <person name="Xing L."/>
            <person name="Huo D."/>
            <person name="Sun M."/>
            <person name="Wang L."/>
            <person name="Mercier A."/>
            <person name="Li F."/>
            <person name="Yang H."/>
            <person name="Xiang J."/>
        </authorList>
    </citation>
    <scope>NUCLEOTIDE SEQUENCE [LARGE SCALE GENOMIC DNA]</scope>
    <source>
        <strain evidence="3">Shaxun</strain>
        <tissue evidence="3">Muscle</tissue>
    </source>
</reference>
<dbReference type="AlphaFoldDB" id="A0A2G8JZP5"/>
<feature type="transmembrane region" description="Helical" evidence="2">
    <location>
        <begin position="517"/>
        <end position="538"/>
    </location>
</feature>
<evidence type="ECO:0000256" key="2">
    <source>
        <dbReference type="SAM" id="Phobius"/>
    </source>
</evidence>
<keyword evidence="2" id="KW-0812">Transmembrane</keyword>
<feature type="transmembrane region" description="Helical" evidence="2">
    <location>
        <begin position="49"/>
        <end position="70"/>
    </location>
</feature>
<dbReference type="GO" id="GO:0008028">
    <property type="term" value="F:monocarboxylic acid transmembrane transporter activity"/>
    <property type="evidence" value="ECO:0007669"/>
    <property type="project" value="TreeGrafter"/>
</dbReference>
<evidence type="ECO:0000313" key="4">
    <source>
        <dbReference type="Proteomes" id="UP000230750"/>
    </source>
</evidence>
<proteinExistence type="predicted"/>
<comment type="caution">
    <text evidence="3">The sequence shown here is derived from an EMBL/GenBank/DDBJ whole genome shotgun (WGS) entry which is preliminary data.</text>
</comment>
<feature type="transmembrane region" description="Helical" evidence="2">
    <location>
        <begin position="12"/>
        <end position="34"/>
    </location>
</feature>
<evidence type="ECO:0000256" key="1">
    <source>
        <dbReference type="SAM" id="MobiDB-lite"/>
    </source>
</evidence>
<dbReference type="PANTHER" id="PTHR11360:SF172">
    <property type="entry name" value="MAJOR FACILITATOR SUPERFAMILY (MFS) PROFILE DOMAIN-CONTAINING PROTEIN"/>
    <property type="match status" value="1"/>
</dbReference>
<organism evidence="3 4">
    <name type="scientific">Stichopus japonicus</name>
    <name type="common">Sea cucumber</name>
    <dbReference type="NCBI Taxonomy" id="307972"/>
    <lineage>
        <taxon>Eukaryota</taxon>
        <taxon>Metazoa</taxon>
        <taxon>Echinodermata</taxon>
        <taxon>Eleutherozoa</taxon>
        <taxon>Echinozoa</taxon>
        <taxon>Holothuroidea</taxon>
        <taxon>Aspidochirotacea</taxon>
        <taxon>Aspidochirotida</taxon>
        <taxon>Stichopodidae</taxon>
        <taxon>Apostichopus</taxon>
    </lineage>
</organism>
<dbReference type="InterPro" id="IPR050327">
    <property type="entry name" value="Proton-linked_MCT"/>
</dbReference>
<dbReference type="Proteomes" id="UP000230750">
    <property type="component" value="Unassembled WGS sequence"/>
</dbReference>
<protein>
    <submittedName>
        <fullName evidence="3">Uncharacterized protein</fullName>
    </submittedName>
</protein>
<evidence type="ECO:0000313" key="3">
    <source>
        <dbReference type="EMBL" id="PIK41210.1"/>
    </source>
</evidence>
<feature type="transmembrane region" description="Helical" evidence="2">
    <location>
        <begin position="77"/>
        <end position="95"/>
    </location>
</feature>
<feature type="transmembrane region" description="Helical" evidence="2">
    <location>
        <begin position="101"/>
        <end position="124"/>
    </location>
</feature>